<dbReference type="KEGG" id="ppel:H6H00_29220"/>
<organism evidence="5 6">
    <name type="scientific">Pseudonocardia petroleophila</name>
    <dbReference type="NCBI Taxonomy" id="37331"/>
    <lineage>
        <taxon>Bacteria</taxon>
        <taxon>Bacillati</taxon>
        <taxon>Actinomycetota</taxon>
        <taxon>Actinomycetes</taxon>
        <taxon>Pseudonocardiales</taxon>
        <taxon>Pseudonocardiaceae</taxon>
        <taxon>Pseudonocardia</taxon>
    </lineage>
</organism>
<feature type="domain" description="HTH arsR-type" evidence="4">
    <location>
        <begin position="1"/>
        <end position="91"/>
    </location>
</feature>
<dbReference type="NCBIfam" id="NF033788">
    <property type="entry name" value="HTH_metalloreg"/>
    <property type="match status" value="1"/>
</dbReference>
<evidence type="ECO:0000256" key="3">
    <source>
        <dbReference type="ARBA" id="ARBA00023163"/>
    </source>
</evidence>
<dbReference type="SUPFAM" id="SSF46785">
    <property type="entry name" value="Winged helix' DNA-binding domain"/>
    <property type="match status" value="1"/>
</dbReference>
<sequence>MAAYGDAGLGLLGDPTRRAIFERLARGPLSVQQLADELPISRPAVSQHLRVLKDGGLVDSRAEGTRRIYRLNHDGVTALRAWLDGVWADALTGFQKVAETPPAPRQESP</sequence>
<dbReference type="PRINTS" id="PR00778">
    <property type="entry name" value="HTHARSR"/>
</dbReference>
<evidence type="ECO:0000256" key="2">
    <source>
        <dbReference type="ARBA" id="ARBA00023125"/>
    </source>
</evidence>
<dbReference type="Proteomes" id="UP000515728">
    <property type="component" value="Chromosome"/>
</dbReference>
<dbReference type="EMBL" id="CP060131">
    <property type="protein sequence ID" value="QNG52087.1"/>
    <property type="molecule type" value="Genomic_DNA"/>
</dbReference>
<protein>
    <submittedName>
        <fullName evidence="5">Winged helix-turn-helix transcriptional regulator</fullName>
    </submittedName>
</protein>
<dbReference type="GO" id="GO:0003677">
    <property type="term" value="F:DNA binding"/>
    <property type="evidence" value="ECO:0007669"/>
    <property type="project" value="UniProtKB-KW"/>
</dbReference>
<keyword evidence="6" id="KW-1185">Reference proteome</keyword>
<keyword evidence="2" id="KW-0238">DNA-binding</keyword>
<proteinExistence type="predicted"/>
<gene>
    <name evidence="5" type="ORF">H6H00_29220</name>
</gene>
<dbReference type="InterPro" id="IPR036388">
    <property type="entry name" value="WH-like_DNA-bd_sf"/>
</dbReference>
<dbReference type="RefSeq" id="WP_185718837.1">
    <property type="nucleotide sequence ID" value="NZ_BAAAWI010000001.1"/>
</dbReference>
<dbReference type="InterPro" id="IPR011991">
    <property type="entry name" value="ArsR-like_HTH"/>
</dbReference>
<dbReference type="InterPro" id="IPR051081">
    <property type="entry name" value="HTH_MetalResp_TranReg"/>
</dbReference>
<evidence type="ECO:0000313" key="5">
    <source>
        <dbReference type="EMBL" id="QNG52087.1"/>
    </source>
</evidence>
<reference evidence="5 6" key="1">
    <citation type="submission" date="2020-08" db="EMBL/GenBank/DDBJ databases">
        <authorList>
            <person name="Mo P."/>
        </authorList>
    </citation>
    <scope>NUCLEOTIDE SEQUENCE [LARGE SCALE GENOMIC DNA]</scope>
    <source>
        <strain evidence="5 6">CGMCC 4.1532</strain>
    </source>
</reference>
<dbReference type="Gene3D" id="1.10.10.10">
    <property type="entry name" value="Winged helix-like DNA-binding domain superfamily/Winged helix DNA-binding domain"/>
    <property type="match status" value="1"/>
</dbReference>
<dbReference type="SMART" id="SM00418">
    <property type="entry name" value="HTH_ARSR"/>
    <property type="match status" value="1"/>
</dbReference>
<dbReference type="GO" id="GO:0003700">
    <property type="term" value="F:DNA-binding transcription factor activity"/>
    <property type="evidence" value="ECO:0007669"/>
    <property type="project" value="InterPro"/>
</dbReference>
<keyword evidence="1" id="KW-0805">Transcription regulation</keyword>
<keyword evidence="3" id="KW-0804">Transcription</keyword>
<dbReference type="InterPro" id="IPR001845">
    <property type="entry name" value="HTH_ArsR_DNA-bd_dom"/>
</dbReference>
<evidence type="ECO:0000259" key="4">
    <source>
        <dbReference type="PROSITE" id="PS50987"/>
    </source>
</evidence>
<evidence type="ECO:0000256" key="1">
    <source>
        <dbReference type="ARBA" id="ARBA00023015"/>
    </source>
</evidence>
<dbReference type="PANTHER" id="PTHR33154:SF33">
    <property type="entry name" value="TRANSCRIPTIONAL REPRESSOR SDPR"/>
    <property type="match status" value="1"/>
</dbReference>
<accession>A0A7G7MH26</accession>
<name>A0A7G7MH26_9PSEU</name>
<dbReference type="AlphaFoldDB" id="A0A7G7MH26"/>
<dbReference type="InterPro" id="IPR036390">
    <property type="entry name" value="WH_DNA-bd_sf"/>
</dbReference>
<dbReference type="CDD" id="cd00090">
    <property type="entry name" value="HTH_ARSR"/>
    <property type="match status" value="1"/>
</dbReference>
<evidence type="ECO:0000313" key="6">
    <source>
        <dbReference type="Proteomes" id="UP000515728"/>
    </source>
</evidence>
<dbReference type="PANTHER" id="PTHR33154">
    <property type="entry name" value="TRANSCRIPTIONAL REGULATOR, ARSR FAMILY"/>
    <property type="match status" value="1"/>
</dbReference>
<dbReference type="PROSITE" id="PS50987">
    <property type="entry name" value="HTH_ARSR_2"/>
    <property type="match status" value="1"/>
</dbReference>
<dbReference type="Pfam" id="PF12840">
    <property type="entry name" value="HTH_20"/>
    <property type="match status" value="1"/>
</dbReference>